<evidence type="ECO:0000313" key="14">
    <source>
        <dbReference type="Proteomes" id="UP001151582"/>
    </source>
</evidence>
<dbReference type="InterPro" id="IPR051029">
    <property type="entry name" value="mRNA_Capping_Enz/RNA_Phosphat"/>
</dbReference>
<evidence type="ECO:0000256" key="10">
    <source>
        <dbReference type="ARBA" id="ARBA00044624"/>
    </source>
</evidence>
<dbReference type="AlphaFoldDB" id="A0A9W8B3Q7"/>
<dbReference type="InterPro" id="IPR013846">
    <property type="entry name" value="mRNA_cap_enzyme_C"/>
</dbReference>
<dbReference type="Pfam" id="PF03919">
    <property type="entry name" value="mRNA_cap_C"/>
    <property type="match status" value="1"/>
</dbReference>
<proteinExistence type="predicted"/>
<evidence type="ECO:0000256" key="9">
    <source>
        <dbReference type="ARBA" id="ARBA00023242"/>
    </source>
</evidence>
<evidence type="ECO:0000256" key="1">
    <source>
        <dbReference type="ARBA" id="ARBA00004123"/>
    </source>
</evidence>
<dbReference type="Gene3D" id="3.30.470.30">
    <property type="entry name" value="DNA ligase/mRNA capping enzyme"/>
    <property type="match status" value="2"/>
</dbReference>
<comment type="caution">
    <text evidence="13">The sequence shown here is derived from an EMBL/GenBank/DDBJ whole genome shotgun (WGS) entry which is preliminary data.</text>
</comment>
<dbReference type="EMBL" id="JANBQB010000063">
    <property type="protein sequence ID" value="KAJ1983263.1"/>
    <property type="molecule type" value="Genomic_DNA"/>
</dbReference>
<organism evidence="13 14">
    <name type="scientific">Dimargaris verticillata</name>
    <dbReference type="NCBI Taxonomy" id="2761393"/>
    <lineage>
        <taxon>Eukaryota</taxon>
        <taxon>Fungi</taxon>
        <taxon>Fungi incertae sedis</taxon>
        <taxon>Zoopagomycota</taxon>
        <taxon>Kickxellomycotina</taxon>
        <taxon>Dimargaritomycetes</taxon>
        <taxon>Dimargaritales</taxon>
        <taxon>Dimargaritaceae</taxon>
        <taxon>Dimargaris</taxon>
    </lineage>
</organism>
<dbReference type="EC" id="2.7.7.50" evidence="2"/>
<dbReference type="GO" id="GO:0005525">
    <property type="term" value="F:GTP binding"/>
    <property type="evidence" value="ECO:0007669"/>
    <property type="project" value="UniProtKB-KW"/>
</dbReference>
<keyword evidence="9" id="KW-0539">Nucleus</keyword>
<accession>A0A9W8B3Q7</accession>
<dbReference type="PANTHER" id="PTHR10367:SF17">
    <property type="entry name" value="MRNA-CAPPING ENZYME"/>
    <property type="match status" value="1"/>
</dbReference>
<feature type="domain" description="mRNA capping enzyme adenylation" evidence="11">
    <location>
        <begin position="144"/>
        <end position="221"/>
    </location>
</feature>
<evidence type="ECO:0000256" key="7">
    <source>
        <dbReference type="ARBA" id="ARBA00023042"/>
    </source>
</evidence>
<evidence type="ECO:0000256" key="8">
    <source>
        <dbReference type="ARBA" id="ARBA00023134"/>
    </source>
</evidence>
<dbReference type="Gene3D" id="2.40.50.140">
    <property type="entry name" value="Nucleic acid-binding proteins"/>
    <property type="match status" value="1"/>
</dbReference>
<evidence type="ECO:0000313" key="13">
    <source>
        <dbReference type="EMBL" id="KAJ1983263.1"/>
    </source>
</evidence>
<keyword evidence="14" id="KW-1185">Reference proteome</keyword>
<keyword evidence="6" id="KW-0547">Nucleotide-binding</keyword>
<evidence type="ECO:0000259" key="11">
    <source>
        <dbReference type="Pfam" id="PF01331"/>
    </source>
</evidence>
<dbReference type="GO" id="GO:0005634">
    <property type="term" value="C:nucleus"/>
    <property type="evidence" value="ECO:0007669"/>
    <property type="project" value="UniProtKB-SubCell"/>
</dbReference>
<evidence type="ECO:0000256" key="6">
    <source>
        <dbReference type="ARBA" id="ARBA00022741"/>
    </source>
</evidence>
<evidence type="ECO:0000259" key="12">
    <source>
        <dbReference type="Pfam" id="PF03919"/>
    </source>
</evidence>
<dbReference type="SUPFAM" id="SSF56091">
    <property type="entry name" value="DNA ligase/mRNA capping enzyme, catalytic domain"/>
    <property type="match status" value="1"/>
</dbReference>
<keyword evidence="3" id="KW-0507">mRNA processing</keyword>
<evidence type="ECO:0000256" key="2">
    <source>
        <dbReference type="ARBA" id="ARBA00012475"/>
    </source>
</evidence>
<dbReference type="OrthoDB" id="200924at2759"/>
<evidence type="ECO:0000256" key="5">
    <source>
        <dbReference type="ARBA" id="ARBA00022695"/>
    </source>
</evidence>
<keyword evidence="7" id="KW-0506">mRNA capping</keyword>
<dbReference type="GO" id="GO:0005524">
    <property type="term" value="F:ATP binding"/>
    <property type="evidence" value="ECO:0007669"/>
    <property type="project" value="InterPro"/>
</dbReference>
<dbReference type="InterPro" id="IPR012340">
    <property type="entry name" value="NA-bd_OB-fold"/>
</dbReference>
<dbReference type="SUPFAM" id="SSF50249">
    <property type="entry name" value="Nucleic acid-binding proteins"/>
    <property type="match status" value="1"/>
</dbReference>
<name>A0A9W8B3Q7_9FUNG</name>
<feature type="domain" description="mRNA capping enzyme adenylation" evidence="11">
    <location>
        <begin position="53"/>
        <end position="140"/>
    </location>
</feature>
<dbReference type="Pfam" id="PF01331">
    <property type="entry name" value="mRNA_cap_enzyme"/>
    <property type="match status" value="2"/>
</dbReference>
<feature type="domain" description="mRNA capping enzyme C-terminal" evidence="12">
    <location>
        <begin position="225"/>
        <end position="335"/>
    </location>
</feature>
<evidence type="ECO:0000256" key="3">
    <source>
        <dbReference type="ARBA" id="ARBA00022664"/>
    </source>
</evidence>
<dbReference type="GO" id="GO:0006370">
    <property type="term" value="P:7-methylguanosine mRNA capping"/>
    <property type="evidence" value="ECO:0007669"/>
    <property type="project" value="UniProtKB-KW"/>
</dbReference>
<keyword evidence="8" id="KW-0342">GTP-binding</keyword>
<dbReference type="GO" id="GO:0004484">
    <property type="term" value="F:mRNA guanylyltransferase activity"/>
    <property type="evidence" value="ECO:0007669"/>
    <property type="project" value="UniProtKB-EC"/>
</dbReference>
<dbReference type="Proteomes" id="UP001151582">
    <property type="component" value="Unassembled WGS sequence"/>
</dbReference>
<gene>
    <name evidence="13" type="primary">CEG1</name>
    <name evidence="13" type="ORF">H4R34_001385</name>
</gene>
<comment type="subcellular location">
    <subcellularLocation>
        <location evidence="1">Nucleus</location>
    </subcellularLocation>
</comment>
<dbReference type="PANTHER" id="PTHR10367">
    <property type="entry name" value="MRNA-CAPPING ENZYME"/>
    <property type="match status" value="1"/>
</dbReference>
<keyword evidence="4 13" id="KW-0808">Transferase</keyword>
<reference evidence="13" key="1">
    <citation type="submission" date="2022-07" db="EMBL/GenBank/DDBJ databases">
        <title>Phylogenomic reconstructions and comparative analyses of Kickxellomycotina fungi.</title>
        <authorList>
            <person name="Reynolds N.K."/>
            <person name="Stajich J.E."/>
            <person name="Barry K."/>
            <person name="Grigoriev I.V."/>
            <person name="Crous P."/>
            <person name="Smith M.E."/>
        </authorList>
    </citation>
    <scope>NUCLEOTIDE SEQUENCE</scope>
    <source>
        <strain evidence="13">RSA 567</strain>
    </source>
</reference>
<protein>
    <recommendedName>
        <fullName evidence="2">mRNA guanylyltransferase</fullName>
        <ecNumber evidence="2">2.7.7.50</ecNumber>
    </recommendedName>
</protein>
<dbReference type="CDD" id="cd07895">
    <property type="entry name" value="Adenylation_mRNA_capping"/>
    <property type="match status" value="1"/>
</dbReference>
<comment type="catalytic activity">
    <reaction evidence="10">
        <text>a 5'-end diphospho-ribonucleoside in mRNA + GTP + H(+) = a 5'-end (5'-triphosphoguanosine)-ribonucleoside in mRNA + diphosphate</text>
        <dbReference type="Rhea" id="RHEA:67012"/>
        <dbReference type="Rhea" id="RHEA-COMP:17165"/>
        <dbReference type="Rhea" id="RHEA-COMP:17166"/>
        <dbReference type="ChEBI" id="CHEBI:15378"/>
        <dbReference type="ChEBI" id="CHEBI:33019"/>
        <dbReference type="ChEBI" id="CHEBI:37565"/>
        <dbReference type="ChEBI" id="CHEBI:167616"/>
        <dbReference type="ChEBI" id="CHEBI:167617"/>
        <dbReference type="EC" id="2.7.7.50"/>
    </reaction>
    <physiologicalReaction direction="left-to-right" evidence="10">
        <dbReference type="Rhea" id="RHEA:67013"/>
    </physiologicalReaction>
</comment>
<sequence>MNPPSNPSRELANGDATIPEIPGVLVTGNNERILKQTVSRLLNTRSDRFPGAQPVSFLESHIQELESEDYFVCEKSDGIRCLVLAITNSAGLPETFAIDRRNNYRFIRDFYIPLPGSMSRPKYHNQTLFDGELVIDTDPTTGQYLNDHVIKPHQHLVEHNERFARTQPFTVVLKPMELSYGAQKVLTEDIPKLMHKNDGLIYTSVPAPYVLGTSNKMLKWKPAHENSVDFRVHLEYPSGKQYPDKPIFRLHIWQGGEAYTPFAEMAVTDAEWERFVQDKVDLENRIVEANYDPSHCPPAEWRFMRFRNDKPHANHISILDKILQSIREGVTSDDLTSRSDTIRTAWKQRHSRGA</sequence>
<dbReference type="InterPro" id="IPR001339">
    <property type="entry name" value="mRNA_cap_enzyme_adenylation"/>
</dbReference>
<keyword evidence="5 13" id="KW-0548">Nucleotidyltransferase</keyword>
<evidence type="ECO:0000256" key="4">
    <source>
        <dbReference type="ARBA" id="ARBA00022679"/>
    </source>
</evidence>